<accession>A0ACB0IUH3</accession>
<dbReference type="Proteomes" id="UP001177021">
    <property type="component" value="Unassembled WGS sequence"/>
</dbReference>
<proteinExistence type="predicted"/>
<sequence length="135" mass="13476">METKIPAIAVTDTNVLVIENAAEGASAPGCSGVAPPGPNAGPFGPVGAGGDEVFGLGDEGDGAGEVVEGEGVGDFVEGDGAGAELGDNDPVGDGAGACAMHDVAKSPNITNNLIEEKPILYTPMFFERKMFDLEL</sequence>
<evidence type="ECO:0000313" key="2">
    <source>
        <dbReference type="Proteomes" id="UP001177021"/>
    </source>
</evidence>
<reference evidence="1" key="1">
    <citation type="submission" date="2023-10" db="EMBL/GenBank/DDBJ databases">
        <authorList>
            <person name="Rodriguez Cubillos JULIANA M."/>
            <person name="De Vega J."/>
        </authorList>
    </citation>
    <scope>NUCLEOTIDE SEQUENCE</scope>
</reference>
<dbReference type="EMBL" id="CASHSV030000002">
    <property type="protein sequence ID" value="CAJ2636254.1"/>
    <property type="molecule type" value="Genomic_DNA"/>
</dbReference>
<protein>
    <submittedName>
        <fullName evidence="1">Uncharacterized protein</fullName>
    </submittedName>
</protein>
<gene>
    <name evidence="1" type="ORF">MILVUS5_LOCUS6774</name>
</gene>
<comment type="caution">
    <text evidence="1">The sequence shown here is derived from an EMBL/GenBank/DDBJ whole genome shotgun (WGS) entry which is preliminary data.</text>
</comment>
<evidence type="ECO:0000313" key="1">
    <source>
        <dbReference type="EMBL" id="CAJ2636254.1"/>
    </source>
</evidence>
<keyword evidence="2" id="KW-1185">Reference proteome</keyword>
<name>A0ACB0IUH3_TRIPR</name>
<organism evidence="1 2">
    <name type="scientific">Trifolium pratense</name>
    <name type="common">Red clover</name>
    <dbReference type="NCBI Taxonomy" id="57577"/>
    <lineage>
        <taxon>Eukaryota</taxon>
        <taxon>Viridiplantae</taxon>
        <taxon>Streptophyta</taxon>
        <taxon>Embryophyta</taxon>
        <taxon>Tracheophyta</taxon>
        <taxon>Spermatophyta</taxon>
        <taxon>Magnoliopsida</taxon>
        <taxon>eudicotyledons</taxon>
        <taxon>Gunneridae</taxon>
        <taxon>Pentapetalae</taxon>
        <taxon>rosids</taxon>
        <taxon>fabids</taxon>
        <taxon>Fabales</taxon>
        <taxon>Fabaceae</taxon>
        <taxon>Papilionoideae</taxon>
        <taxon>50 kb inversion clade</taxon>
        <taxon>NPAAA clade</taxon>
        <taxon>Hologalegina</taxon>
        <taxon>IRL clade</taxon>
        <taxon>Trifolieae</taxon>
        <taxon>Trifolium</taxon>
    </lineage>
</organism>